<dbReference type="AlphaFoldDB" id="A0A9D4XMQ9"/>
<organism evidence="9 10">
    <name type="scientific">Pisum sativum</name>
    <name type="common">Garden pea</name>
    <name type="synonym">Lathyrus oleraceus</name>
    <dbReference type="NCBI Taxonomy" id="3888"/>
    <lineage>
        <taxon>Eukaryota</taxon>
        <taxon>Viridiplantae</taxon>
        <taxon>Streptophyta</taxon>
        <taxon>Embryophyta</taxon>
        <taxon>Tracheophyta</taxon>
        <taxon>Spermatophyta</taxon>
        <taxon>Magnoliopsida</taxon>
        <taxon>eudicotyledons</taxon>
        <taxon>Gunneridae</taxon>
        <taxon>Pentapetalae</taxon>
        <taxon>rosids</taxon>
        <taxon>fabids</taxon>
        <taxon>Fabales</taxon>
        <taxon>Fabaceae</taxon>
        <taxon>Papilionoideae</taxon>
        <taxon>50 kb inversion clade</taxon>
        <taxon>NPAAA clade</taxon>
        <taxon>Hologalegina</taxon>
        <taxon>IRL clade</taxon>
        <taxon>Fabeae</taxon>
        <taxon>Lathyrus</taxon>
    </lineage>
</organism>
<evidence type="ECO:0000259" key="8">
    <source>
        <dbReference type="Pfam" id="PF06886"/>
    </source>
</evidence>
<comment type="subcellular location">
    <subcellularLocation>
        <location evidence="1">Cytoplasm</location>
        <location evidence="1">Cytoskeleton</location>
    </subcellularLocation>
</comment>
<feature type="domain" description="TPX2 C-terminal" evidence="8">
    <location>
        <begin position="65"/>
        <end position="142"/>
    </location>
</feature>
<dbReference type="Proteomes" id="UP001058974">
    <property type="component" value="Chromosome 3"/>
</dbReference>
<dbReference type="GO" id="GO:0008017">
    <property type="term" value="F:microtubule binding"/>
    <property type="evidence" value="ECO:0007669"/>
    <property type="project" value="InterPro"/>
</dbReference>
<feature type="region of interest" description="Disordered" evidence="7">
    <location>
        <begin position="127"/>
        <end position="222"/>
    </location>
</feature>
<evidence type="ECO:0000256" key="6">
    <source>
        <dbReference type="SAM" id="Coils"/>
    </source>
</evidence>
<dbReference type="PANTHER" id="PTHR46372:SF6">
    <property type="entry name" value="PROTEIN WVD2-LIKE 1"/>
    <property type="match status" value="1"/>
</dbReference>
<keyword evidence="6" id="KW-0175">Coiled coil</keyword>
<dbReference type="EMBL" id="JAMSHJ010000003">
    <property type="protein sequence ID" value="KAI5424046.1"/>
    <property type="molecule type" value="Genomic_DNA"/>
</dbReference>
<evidence type="ECO:0000313" key="9">
    <source>
        <dbReference type="EMBL" id="KAI5424046.1"/>
    </source>
</evidence>
<dbReference type="GO" id="GO:0005874">
    <property type="term" value="C:microtubule"/>
    <property type="evidence" value="ECO:0007669"/>
    <property type="project" value="UniProtKB-KW"/>
</dbReference>
<evidence type="ECO:0000256" key="2">
    <source>
        <dbReference type="ARBA" id="ARBA00005885"/>
    </source>
</evidence>
<name>A0A9D4XMQ9_PEA</name>
<feature type="compositionally biased region" description="Polar residues" evidence="7">
    <location>
        <begin position="165"/>
        <end position="176"/>
    </location>
</feature>
<evidence type="ECO:0000256" key="3">
    <source>
        <dbReference type="ARBA" id="ARBA00022490"/>
    </source>
</evidence>
<dbReference type="InterPro" id="IPR027329">
    <property type="entry name" value="TPX2_C"/>
</dbReference>
<gene>
    <name evidence="9" type="ORF">KIW84_030310</name>
</gene>
<evidence type="ECO:0000256" key="1">
    <source>
        <dbReference type="ARBA" id="ARBA00004245"/>
    </source>
</evidence>
<protein>
    <recommendedName>
        <fullName evidence="8">TPX2 C-terminal domain-containing protein</fullName>
    </recommendedName>
</protein>
<reference evidence="9 10" key="1">
    <citation type="journal article" date="2022" name="Nat. Genet.">
        <title>Improved pea reference genome and pan-genome highlight genomic features and evolutionary characteristics.</title>
        <authorList>
            <person name="Yang T."/>
            <person name="Liu R."/>
            <person name="Luo Y."/>
            <person name="Hu S."/>
            <person name="Wang D."/>
            <person name="Wang C."/>
            <person name="Pandey M.K."/>
            <person name="Ge S."/>
            <person name="Xu Q."/>
            <person name="Li N."/>
            <person name="Li G."/>
            <person name="Huang Y."/>
            <person name="Saxena R.K."/>
            <person name="Ji Y."/>
            <person name="Li M."/>
            <person name="Yan X."/>
            <person name="He Y."/>
            <person name="Liu Y."/>
            <person name="Wang X."/>
            <person name="Xiang C."/>
            <person name="Varshney R.K."/>
            <person name="Ding H."/>
            <person name="Gao S."/>
            <person name="Zong X."/>
        </authorList>
    </citation>
    <scope>NUCLEOTIDE SEQUENCE [LARGE SCALE GENOMIC DNA]</scope>
    <source>
        <strain evidence="9 10">cv. Zhongwan 6</strain>
    </source>
</reference>
<keyword evidence="3" id="KW-0963">Cytoplasm</keyword>
<comment type="similarity">
    <text evidence="2">Belongs to the TPX2 family.</text>
</comment>
<dbReference type="Gramene" id="Psat03G0031000-T5">
    <property type="protein sequence ID" value="KAI5424046.1"/>
    <property type="gene ID" value="KIW84_030310"/>
</dbReference>
<keyword evidence="4" id="KW-0493">Microtubule</keyword>
<dbReference type="PANTHER" id="PTHR46372">
    <property type="entry name" value="PROTEIN WVD2-LIKE 3"/>
    <property type="match status" value="1"/>
</dbReference>
<evidence type="ECO:0000313" key="10">
    <source>
        <dbReference type="Proteomes" id="UP001058974"/>
    </source>
</evidence>
<dbReference type="InterPro" id="IPR044806">
    <property type="entry name" value="WVD2/WDL1-4"/>
</dbReference>
<evidence type="ECO:0000256" key="4">
    <source>
        <dbReference type="ARBA" id="ARBA00022701"/>
    </source>
</evidence>
<sequence>MESTIKQLFYELNINNNKIRNPPNIYILLVYKSTAVILIYSLTINSSVASGRTARFKVTIGTAPTFRSSDRAEKRKEFYMKLEEKNRALEEERLQYEARRKEEEDAAIKQLRKNLVIKAKPVPSFYYEAPPPKTEIKKPPLTRPKSPKLSRPKSPRLSRRKSCGDVNNSSSEVSGTHKNKDLVTGRNSHGACKTKERTKPDKETQTAPPNIMEQTNVDISVQ</sequence>
<dbReference type="Pfam" id="PF06886">
    <property type="entry name" value="TPX2"/>
    <property type="match status" value="1"/>
</dbReference>
<proteinExistence type="inferred from homology"/>
<keyword evidence="5" id="KW-0206">Cytoskeleton</keyword>
<keyword evidence="10" id="KW-1185">Reference proteome</keyword>
<dbReference type="GO" id="GO:0000226">
    <property type="term" value="P:microtubule cytoskeleton organization"/>
    <property type="evidence" value="ECO:0007669"/>
    <property type="project" value="InterPro"/>
</dbReference>
<feature type="compositionally biased region" description="Basic residues" evidence="7">
    <location>
        <begin position="145"/>
        <end position="161"/>
    </location>
</feature>
<feature type="compositionally biased region" description="Polar residues" evidence="7">
    <location>
        <begin position="205"/>
        <end position="222"/>
    </location>
</feature>
<comment type="caution">
    <text evidence="9">The sequence shown here is derived from an EMBL/GenBank/DDBJ whole genome shotgun (WGS) entry which is preliminary data.</text>
</comment>
<evidence type="ECO:0000256" key="7">
    <source>
        <dbReference type="SAM" id="MobiDB-lite"/>
    </source>
</evidence>
<feature type="coiled-coil region" evidence="6">
    <location>
        <begin position="72"/>
        <end position="106"/>
    </location>
</feature>
<accession>A0A9D4XMQ9</accession>
<feature type="compositionally biased region" description="Basic and acidic residues" evidence="7">
    <location>
        <begin position="193"/>
        <end position="204"/>
    </location>
</feature>
<evidence type="ECO:0000256" key="5">
    <source>
        <dbReference type="ARBA" id="ARBA00023212"/>
    </source>
</evidence>